<dbReference type="Pfam" id="PF07654">
    <property type="entry name" value="C1-set"/>
    <property type="match status" value="1"/>
</dbReference>
<dbReference type="SUPFAM" id="SSF48726">
    <property type="entry name" value="Immunoglobulin"/>
    <property type="match status" value="1"/>
</dbReference>
<keyword evidence="2" id="KW-0393">Immunoglobulin domain</keyword>
<evidence type="ECO:0000259" key="3">
    <source>
        <dbReference type="SMART" id="SM00407"/>
    </source>
</evidence>
<dbReference type="Gene3D" id="3.30.500.10">
    <property type="entry name" value="MHC class I-like antigen recognition-like"/>
    <property type="match status" value="2"/>
</dbReference>
<keyword evidence="1" id="KW-0325">Glycoprotein</keyword>
<gene>
    <name evidence="4" type="ORF">JZ751_010697</name>
</gene>
<dbReference type="AlphaFoldDB" id="A0A8T2NB21"/>
<dbReference type="InterPro" id="IPR037055">
    <property type="entry name" value="MHC_I-like_Ag-recog_sf"/>
</dbReference>
<dbReference type="InterPro" id="IPR013783">
    <property type="entry name" value="Ig-like_fold"/>
</dbReference>
<sequence>MYYDSNITKAIPKTEWIEHAADKNYWDTETRRLGGEQQHFSAMIKNKWDNNPTQIESEKLRLTQECIDWLKKYVSYGRNTLERRDGEEVQEGVEEGETLLNGDGTFQITSRLTVKPEDWRILTYTCTVQHKSLEKDIVK</sequence>
<dbReference type="InterPro" id="IPR003006">
    <property type="entry name" value="Ig/MHC_CS"/>
</dbReference>
<accession>A0A8T2NB21</accession>
<dbReference type="PROSITE" id="PS00290">
    <property type="entry name" value="IG_MHC"/>
    <property type="match status" value="1"/>
</dbReference>
<dbReference type="PANTHER" id="PTHR16675">
    <property type="entry name" value="MHC CLASS I-RELATED"/>
    <property type="match status" value="1"/>
</dbReference>
<dbReference type="Gene3D" id="2.60.40.10">
    <property type="entry name" value="Immunoglobulins"/>
    <property type="match status" value="1"/>
</dbReference>
<dbReference type="CDD" id="cd00098">
    <property type="entry name" value="IgC1"/>
    <property type="match status" value="1"/>
</dbReference>
<reference evidence="4" key="1">
    <citation type="thesis" date="2021" institute="BYU ScholarsArchive" country="Provo, UT, USA">
        <title>Applications of and Algorithms for Genome Assembly and Genomic Analyses with an Emphasis on Marine Teleosts.</title>
        <authorList>
            <person name="Pickett B.D."/>
        </authorList>
    </citation>
    <scope>NUCLEOTIDE SEQUENCE</scope>
    <source>
        <strain evidence="4">HI-2016</strain>
    </source>
</reference>
<dbReference type="Proteomes" id="UP000824540">
    <property type="component" value="Unassembled WGS sequence"/>
</dbReference>
<dbReference type="SMART" id="SM00407">
    <property type="entry name" value="IGc1"/>
    <property type="match status" value="1"/>
</dbReference>
<dbReference type="InterPro" id="IPR011162">
    <property type="entry name" value="MHC_I/II-like_Ag-recog"/>
</dbReference>
<evidence type="ECO:0000313" key="5">
    <source>
        <dbReference type="Proteomes" id="UP000824540"/>
    </source>
</evidence>
<feature type="domain" description="Immunoglobulin C1-set" evidence="3">
    <location>
        <begin position="78"/>
        <end position="136"/>
    </location>
</feature>
<keyword evidence="5" id="KW-1185">Reference proteome</keyword>
<organism evidence="4 5">
    <name type="scientific">Albula glossodonta</name>
    <name type="common">roundjaw bonefish</name>
    <dbReference type="NCBI Taxonomy" id="121402"/>
    <lineage>
        <taxon>Eukaryota</taxon>
        <taxon>Metazoa</taxon>
        <taxon>Chordata</taxon>
        <taxon>Craniata</taxon>
        <taxon>Vertebrata</taxon>
        <taxon>Euteleostomi</taxon>
        <taxon>Actinopterygii</taxon>
        <taxon>Neopterygii</taxon>
        <taxon>Teleostei</taxon>
        <taxon>Albuliformes</taxon>
        <taxon>Albulidae</taxon>
        <taxon>Albula</taxon>
    </lineage>
</organism>
<dbReference type="OrthoDB" id="8936120at2759"/>
<dbReference type="SUPFAM" id="SSF54452">
    <property type="entry name" value="MHC antigen-recognition domain"/>
    <property type="match status" value="1"/>
</dbReference>
<dbReference type="GO" id="GO:0005615">
    <property type="term" value="C:extracellular space"/>
    <property type="evidence" value="ECO:0007669"/>
    <property type="project" value="TreeGrafter"/>
</dbReference>
<evidence type="ECO:0000313" key="4">
    <source>
        <dbReference type="EMBL" id="KAG9333707.1"/>
    </source>
</evidence>
<dbReference type="GO" id="GO:0009897">
    <property type="term" value="C:external side of plasma membrane"/>
    <property type="evidence" value="ECO:0007669"/>
    <property type="project" value="TreeGrafter"/>
</dbReference>
<dbReference type="GO" id="GO:0006955">
    <property type="term" value="P:immune response"/>
    <property type="evidence" value="ECO:0007669"/>
    <property type="project" value="TreeGrafter"/>
</dbReference>
<evidence type="ECO:0000256" key="2">
    <source>
        <dbReference type="ARBA" id="ARBA00023319"/>
    </source>
</evidence>
<dbReference type="InterPro" id="IPR050208">
    <property type="entry name" value="MHC_class-I_related"/>
</dbReference>
<dbReference type="InterPro" id="IPR003597">
    <property type="entry name" value="Ig_C1-set"/>
</dbReference>
<dbReference type="EMBL" id="JAFBMS010000184">
    <property type="protein sequence ID" value="KAG9333707.1"/>
    <property type="molecule type" value="Genomic_DNA"/>
</dbReference>
<comment type="caution">
    <text evidence="4">The sequence shown here is derived from an EMBL/GenBank/DDBJ whole genome shotgun (WGS) entry which is preliminary data.</text>
</comment>
<name>A0A8T2NB21_9TELE</name>
<dbReference type="InterPro" id="IPR036179">
    <property type="entry name" value="Ig-like_dom_sf"/>
</dbReference>
<protein>
    <recommendedName>
        <fullName evidence="3">Immunoglobulin C1-set domain-containing protein</fullName>
    </recommendedName>
</protein>
<feature type="non-terminal residue" evidence="4">
    <location>
        <position position="1"/>
    </location>
</feature>
<proteinExistence type="predicted"/>
<evidence type="ECO:0000256" key="1">
    <source>
        <dbReference type="ARBA" id="ARBA00023180"/>
    </source>
</evidence>
<dbReference type="PANTHER" id="PTHR16675:SF237">
    <property type="entry name" value="MHC CLASS I ANTIGEN TRANSCRIPT VARIANT 1-RELATED"/>
    <property type="match status" value="1"/>
</dbReference>